<dbReference type="GO" id="GO:0008033">
    <property type="term" value="P:tRNA processing"/>
    <property type="evidence" value="ECO:0007669"/>
    <property type="project" value="UniProtKB-KW"/>
</dbReference>
<dbReference type="GO" id="GO:0032267">
    <property type="term" value="F:tRNA(Ile)-lysidine synthase activity"/>
    <property type="evidence" value="ECO:0007669"/>
    <property type="project" value="UniProtKB-EC"/>
</dbReference>
<dbReference type="InterPro" id="IPR014729">
    <property type="entry name" value="Rossmann-like_a/b/a_fold"/>
</dbReference>
<dbReference type="Proteomes" id="UP001054857">
    <property type="component" value="Unassembled WGS sequence"/>
</dbReference>
<dbReference type="InterPro" id="IPR012795">
    <property type="entry name" value="tRNA_Ile_lys_synt_N"/>
</dbReference>
<keyword evidence="5" id="KW-0067">ATP-binding</keyword>
<name>A0AAD3HNQ9_9CHLO</name>
<feature type="domain" description="tRNA(Ile)-lysidine/2-thiocytidine synthase N-terminal" evidence="8">
    <location>
        <begin position="176"/>
        <end position="306"/>
    </location>
</feature>
<protein>
    <recommendedName>
        <fullName evidence="1">tRNA(Ile)-lysidine synthetase</fullName>
        <ecNumber evidence="1">6.3.4.19</ecNumber>
    </recommendedName>
</protein>
<dbReference type="Pfam" id="PF01171">
    <property type="entry name" value="ATP_bind_3"/>
    <property type="match status" value="2"/>
</dbReference>
<dbReference type="NCBIfam" id="TIGR02432">
    <property type="entry name" value="lysidine_TilS_N"/>
    <property type="match status" value="1"/>
</dbReference>
<evidence type="ECO:0000256" key="5">
    <source>
        <dbReference type="ARBA" id="ARBA00022840"/>
    </source>
</evidence>
<dbReference type="InterPro" id="IPR012094">
    <property type="entry name" value="tRNA_Ile_lys_synt"/>
</dbReference>
<dbReference type="InterPro" id="IPR011063">
    <property type="entry name" value="TilS/TtcA_N"/>
</dbReference>
<dbReference type="Gene3D" id="1.20.59.20">
    <property type="match status" value="1"/>
</dbReference>
<reference evidence="9 10" key="1">
    <citation type="journal article" date="2021" name="Sci. Rep.">
        <title>Genome sequencing of the multicellular alga Astrephomene provides insights into convergent evolution of germ-soma differentiation.</title>
        <authorList>
            <person name="Yamashita S."/>
            <person name="Yamamoto K."/>
            <person name="Matsuzaki R."/>
            <person name="Suzuki S."/>
            <person name="Yamaguchi H."/>
            <person name="Hirooka S."/>
            <person name="Minakuchi Y."/>
            <person name="Miyagishima S."/>
            <person name="Kawachi M."/>
            <person name="Toyoda A."/>
            <person name="Nozaki H."/>
        </authorList>
    </citation>
    <scope>NUCLEOTIDE SEQUENCE [LARGE SCALE GENOMIC DNA]</scope>
    <source>
        <strain evidence="9 10">NIES-4017</strain>
    </source>
</reference>
<evidence type="ECO:0000259" key="8">
    <source>
        <dbReference type="Pfam" id="PF01171"/>
    </source>
</evidence>
<evidence type="ECO:0000313" key="10">
    <source>
        <dbReference type="Proteomes" id="UP001054857"/>
    </source>
</evidence>
<feature type="region of interest" description="Disordered" evidence="7">
    <location>
        <begin position="77"/>
        <end position="102"/>
    </location>
</feature>
<keyword evidence="2" id="KW-0436">Ligase</keyword>
<feature type="region of interest" description="Disordered" evidence="7">
    <location>
        <begin position="373"/>
        <end position="452"/>
    </location>
</feature>
<keyword evidence="4" id="KW-0547">Nucleotide-binding</keyword>
<evidence type="ECO:0000256" key="3">
    <source>
        <dbReference type="ARBA" id="ARBA00022694"/>
    </source>
</evidence>
<feature type="compositionally biased region" description="Low complexity" evidence="7">
    <location>
        <begin position="431"/>
        <end position="449"/>
    </location>
</feature>
<dbReference type="CDD" id="cd01992">
    <property type="entry name" value="TilS_N"/>
    <property type="match status" value="1"/>
</dbReference>
<evidence type="ECO:0000256" key="4">
    <source>
        <dbReference type="ARBA" id="ARBA00022741"/>
    </source>
</evidence>
<evidence type="ECO:0000256" key="1">
    <source>
        <dbReference type="ARBA" id="ARBA00013267"/>
    </source>
</evidence>
<feature type="region of interest" description="Disordered" evidence="7">
    <location>
        <begin position="310"/>
        <end position="354"/>
    </location>
</feature>
<evidence type="ECO:0000256" key="7">
    <source>
        <dbReference type="SAM" id="MobiDB-lite"/>
    </source>
</evidence>
<dbReference type="HAMAP" id="MF_01161">
    <property type="entry name" value="tRNA_Ile_lys_synt"/>
    <property type="match status" value="1"/>
</dbReference>
<dbReference type="SUPFAM" id="SSF52402">
    <property type="entry name" value="Adenine nucleotide alpha hydrolases-like"/>
    <property type="match status" value="1"/>
</dbReference>
<dbReference type="EMBL" id="BMAR01000018">
    <property type="protein sequence ID" value="GFR47482.1"/>
    <property type="molecule type" value="Genomic_DNA"/>
</dbReference>
<dbReference type="GO" id="GO:0005524">
    <property type="term" value="F:ATP binding"/>
    <property type="evidence" value="ECO:0007669"/>
    <property type="project" value="UniProtKB-KW"/>
</dbReference>
<evidence type="ECO:0000256" key="6">
    <source>
        <dbReference type="ARBA" id="ARBA00048539"/>
    </source>
</evidence>
<sequence length="712" mass="75623">MGSFSFSSGSGPQLLSRTDVPRLMVHGGYRSLLVTKAGASRRLSCQSLAQPAVAELVAGSGAAVAKTGMRKALIEHNQSSRTQAASQAGSGKSCNRSSNATAPQTSVRCSSVIYRMELSGSKDQGHQPAEATQLKPLPGPPEPPARRGVNGRPWTRLHARVHQALRAQRLLDTDSVLVAVSGGQDSMCLLQLLADLQPLFRWRLGVVHCDHGWRPDSAANAEFVRQFAEEQLQLPCYVRVAAPGSVHSEGRARKWRYGVFAEVAAAHGYSTVVTAHTATDRAETLMLNLLRGAGPDGLVALARERVLTAEGGEAAPERHHDGLSHGRSGSSKSRESDVTGSDVAGSGGGVSDDGSCGNGAGYFSGVQGPEDGLSLKSGSFQGGRSELGTGGSCTSTSDGDDSNDCGDLGPDPGRRGERISSSTSNCGVATNGGVSNSHGKNSSSNNSTSACTQPTRLVRPLLEFTRDDIQTFVQQLQLPYYHDTTNDCNDLRRNLLRNEVMPLLRLRFNRRLDQALFRFMEVLQAETEYMEEVTDGLYGSIAVRASASVDSEVGCVSARGDVGSSVAGEDEVLLLGELRRLPVALQRRVVHKWLRAAVARYRGGYGGGAGNDGEEEAAASGAAPDIGSLGRGSEVGYEDVSRCLALLHAPNRSNSDALCGGLVASVREGRLRVRTAQEWVAEEERELQRRQQQQRGNSSRLACIRCPVAHAG</sequence>
<evidence type="ECO:0000256" key="2">
    <source>
        <dbReference type="ARBA" id="ARBA00022598"/>
    </source>
</evidence>
<feature type="compositionally biased region" description="Gly residues" evidence="7">
    <location>
        <begin position="345"/>
        <end position="354"/>
    </location>
</feature>
<keyword evidence="3" id="KW-0819">tRNA processing</keyword>
<gene>
    <name evidence="9" type="ORF">Agub_g9211</name>
</gene>
<organism evidence="9 10">
    <name type="scientific">Astrephomene gubernaculifera</name>
    <dbReference type="NCBI Taxonomy" id="47775"/>
    <lineage>
        <taxon>Eukaryota</taxon>
        <taxon>Viridiplantae</taxon>
        <taxon>Chlorophyta</taxon>
        <taxon>core chlorophytes</taxon>
        <taxon>Chlorophyceae</taxon>
        <taxon>CS clade</taxon>
        <taxon>Chlamydomonadales</taxon>
        <taxon>Astrephomenaceae</taxon>
        <taxon>Astrephomene</taxon>
    </lineage>
</organism>
<comment type="catalytic activity">
    <reaction evidence="6">
        <text>cytidine(34) in tRNA(Ile2) + L-lysine + ATP = lysidine(34) in tRNA(Ile2) + AMP + diphosphate + H(+)</text>
        <dbReference type="Rhea" id="RHEA:43744"/>
        <dbReference type="Rhea" id="RHEA-COMP:10625"/>
        <dbReference type="Rhea" id="RHEA-COMP:10670"/>
        <dbReference type="ChEBI" id="CHEBI:15378"/>
        <dbReference type="ChEBI" id="CHEBI:30616"/>
        <dbReference type="ChEBI" id="CHEBI:32551"/>
        <dbReference type="ChEBI" id="CHEBI:33019"/>
        <dbReference type="ChEBI" id="CHEBI:82748"/>
        <dbReference type="ChEBI" id="CHEBI:83665"/>
        <dbReference type="ChEBI" id="CHEBI:456215"/>
        <dbReference type="EC" id="6.3.4.19"/>
    </reaction>
</comment>
<feature type="compositionally biased region" description="Polar residues" evidence="7">
    <location>
        <begin position="419"/>
        <end position="428"/>
    </location>
</feature>
<dbReference type="PANTHER" id="PTHR43033:SF1">
    <property type="entry name" value="TRNA(ILE)-LYSIDINE SYNTHASE-RELATED"/>
    <property type="match status" value="1"/>
</dbReference>
<dbReference type="EC" id="6.3.4.19" evidence="1"/>
<accession>A0AAD3HNQ9</accession>
<comment type="caution">
    <text evidence="9">The sequence shown here is derived from an EMBL/GenBank/DDBJ whole genome shotgun (WGS) entry which is preliminary data.</text>
</comment>
<dbReference type="AlphaFoldDB" id="A0AAD3HNQ9"/>
<feature type="region of interest" description="Disordered" evidence="7">
    <location>
        <begin position="120"/>
        <end position="151"/>
    </location>
</feature>
<proteinExistence type="inferred from homology"/>
<keyword evidence="10" id="KW-1185">Reference proteome</keyword>
<evidence type="ECO:0000313" key="9">
    <source>
        <dbReference type="EMBL" id="GFR47482.1"/>
    </source>
</evidence>
<feature type="compositionally biased region" description="Basic and acidic residues" evidence="7">
    <location>
        <begin position="315"/>
        <end position="324"/>
    </location>
</feature>
<dbReference type="Gene3D" id="3.40.50.620">
    <property type="entry name" value="HUPs"/>
    <property type="match status" value="2"/>
</dbReference>
<dbReference type="PANTHER" id="PTHR43033">
    <property type="entry name" value="TRNA(ILE)-LYSIDINE SYNTHASE-RELATED"/>
    <property type="match status" value="1"/>
</dbReference>
<dbReference type="SUPFAM" id="SSF82829">
    <property type="entry name" value="MesJ substrate recognition domain-like"/>
    <property type="match status" value="1"/>
</dbReference>
<feature type="domain" description="tRNA(Ile)-lysidine/2-thiocytidine synthase N-terminal" evidence="8">
    <location>
        <begin position="452"/>
        <end position="499"/>
    </location>
</feature>